<feature type="chain" id="PRO_5040728735" evidence="1">
    <location>
        <begin position="19"/>
        <end position="509"/>
    </location>
</feature>
<sequence>MRPSIFLVTATLALAAQASWFSGSSTSDNGPEYKNWNANELRAWLEVHNVPIPKHTPTQAELKALVEENWDTASVWTYDQYASAQQAFQDLREAVFETWDESRLRQFLLEHGIVAPKGPHENLVLLAKQKHRSYTKAASSLSAEASARASTAVYGDSSHQMSKSVSSAASQVTREATAAFDRSKDYIYSNWSENQMREWLQERGLLKKKTQKRKDELLQMIHDAWGYVANPVWDAWSDSYIRNWLVAHHIIESDNEVRRDELAGLMEKYYHNIRDSVYDSWSDSELKKWLVAHGVMKSDAQASRDKMLKMVEDNYLSAKDTFWSAWSDNAIRDWLIDNGYMRSDAQVKRDELIKLANEKYTNAHAQAAEYLKWPDARLRSTLRAQGYNDKHLPGDRPGLLQEMRIRYVRTQTTAEAIFTKIKDIVNSGIYKAEDALHHLMAILHTGWEDTKEKTYEGYEDAKHRGDKGWEQAKRQAGNAEGWAEEKVNGARENVGEKVKVGGQKIKGEL</sequence>
<evidence type="ECO:0000313" key="3">
    <source>
        <dbReference type="Proteomes" id="UP001148786"/>
    </source>
</evidence>
<proteinExistence type="predicted"/>
<accession>A0A9W8MP82</accession>
<organism evidence="2 3">
    <name type="scientific">Agrocybe chaxingu</name>
    <dbReference type="NCBI Taxonomy" id="84603"/>
    <lineage>
        <taxon>Eukaryota</taxon>
        <taxon>Fungi</taxon>
        <taxon>Dikarya</taxon>
        <taxon>Basidiomycota</taxon>
        <taxon>Agaricomycotina</taxon>
        <taxon>Agaricomycetes</taxon>
        <taxon>Agaricomycetidae</taxon>
        <taxon>Agaricales</taxon>
        <taxon>Agaricineae</taxon>
        <taxon>Strophariaceae</taxon>
        <taxon>Agrocybe</taxon>
    </lineage>
</organism>
<gene>
    <name evidence="2" type="ORF">NLJ89_g10121</name>
</gene>
<dbReference type="EMBL" id="JANKHO010001754">
    <property type="protein sequence ID" value="KAJ3499229.1"/>
    <property type="molecule type" value="Genomic_DNA"/>
</dbReference>
<feature type="signal peptide" evidence="1">
    <location>
        <begin position="1"/>
        <end position="18"/>
    </location>
</feature>
<protein>
    <submittedName>
        <fullName evidence="2">Uncharacterized protein</fullName>
    </submittedName>
</protein>
<dbReference type="InterPro" id="IPR018803">
    <property type="entry name" value="Ish1/Msc1-like"/>
</dbReference>
<dbReference type="OrthoDB" id="2527403at2759"/>
<dbReference type="Proteomes" id="UP001148786">
    <property type="component" value="Unassembled WGS sequence"/>
</dbReference>
<keyword evidence="3" id="KW-1185">Reference proteome</keyword>
<dbReference type="Pfam" id="PF10281">
    <property type="entry name" value="Ish1"/>
    <property type="match status" value="5"/>
</dbReference>
<keyword evidence="1" id="KW-0732">Signal</keyword>
<name>A0A9W8MP82_9AGAR</name>
<evidence type="ECO:0000313" key="2">
    <source>
        <dbReference type="EMBL" id="KAJ3499229.1"/>
    </source>
</evidence>
<reference evidence="2" key="1">
    <citation type="submission" date="2022-07" db="EMBL/GenBank/DDBJ databases">
        <title>Genome Sequence of Agrocybe chaxingu.</title>
        <authorList>
            <person name="Buettner E."/>
        </authorList>
    </citation>
    <scope>NUCLEOTIDE SEQUENCE</scope>
    <source>
        <strain evidence="2">MP-N11</strain>
    </source>
</reference>
<evidence type="ECO:0000256" key="1">
    <source>
        <dbReference type="SAM" id="SignalP"/>
    </source>
</evidence>
<comment type="caution">
    <text evidence="2">The sequence shown here is derived from an EMBL/GenBank/DDBJ whole genome shotgun (WGS) entry which is preliminary data.</text>
</comment>
<dbReference type="AlphaFoldDB" id="A0A9W8MP82"/>